<feature type="region of interest" description="Disordered" evidence="1">
    <location>
        <begin position="1"/>
        <end position="21"/>
    </location>
</feature>
<dbReference type="AlphaFoldDB" id="A0A4Q1QZW7"/>
<gene>
    <name evidence="3" type="ORF">EST54_18105</name>
</gene>
<evidence type="ECO:0000256" key="2">
    <source>
        <dbReference type="SAM" id="Phobius"/>
    </source>
</evidence>
<comment type="caution">
    <text evidence="3">The sequence shown here is derived from an EMBL/GenBank/DDBJ whole genome shotgun (WGS) entry which is preliminary data.</text>
</comment>
<proteinExistence type="predicted"/>
<keyword evidence="2" id="KW-0472">Membrane</keyword>
<keyword evidence="2" id="KW-0812">Transmembrane</keyword>
<protein>
    <submittedName>
        <fullName evidence="3">Uncharacterized protein</fullName>
    </submittedName>
</protein>
<name>A0A4Q1QZW7_9ACTN</name>
<feature type="compositionally biased region" description="Polar residues" evidence="1">
    <location>
        <begin position="1"/>
        <end position="16"/>
    </location>
</feature>
<feature type="region of interest" description="Disordered" evidence="1">
    <location>
        <begin position="33"/>
        <end position="61"/>
    </location>
</feature>
<accession>A0A4Q1QZW7</accession>
<organism evidence="3 4">
    <name type="scientific">Streptomyces sioyaensis</name>
    <dbReference type="NCBI Taxonomy" id="67364"/>
    <lineage>
        <taxon>Bacteria</taxon>
        <taxon>Bacillati</taxon>
        <taxon>Actinomycetota</taxon>
        <taxon>Actinomycetes</taxon>
        <taxon>Kitasatosporales</taxon>
        <taxon>Streptomycetaceae</taxon>
        <taxon>Streptomyces</taxon>
    </lineage>
</organism>
<evidence type="ECO:0000313" key="4">
    <source>
        <dbReference type="Proteomes" id="UP000289482"/>
    </source>
</evidence>
<sequence>MSTSAGGKTVTHQLTRSEANAASKAQVAAKAKARGSAVVPTSAGKQVSQVPTGSVAAGYEQPAGNGSNGLIGVGSAAAAASAAGLGFVLKRRMGAGQAG</sequence>
<feature type="compositionally biased region" description="Polar residues" evidence="1">
    <location>
        <begin position="43"/>
        <end position="52"/>
    </location>
</feature>
<dbReference type="Proteomes" id="UP000289482">
    <property type="component" value="Unassembled WGS sequence"/>
</dbReference>
<evidence type="ECO:0000256" key="1">
    <source>
        <dbReference type="SAM" id="MobiDB-lite"/>
    </source>
</evidence>
<evidence type="ECO:0000313" key="3">
    <source>
        <dbReference type="EMBL" id="RXS65611.1"/>
    </source>
</evidence>
<feature type="transmembrane region" description="Helical" evidence="2">
    <location>
        <begin position="69"/>
        <end position="89"/>
    </location>
</feature>
<reference evidence="3 4" key="1">
    <citation type="submission" date="2019-01" db="EMBL/GenBank/DDBJ databases">
        <title>Draft genome sequences of the type strain Streptomyces sioyaensis DSM 40032 and its novel strain, TM32, a thermotolerant antibiotics-producing actinobacterium.</title>
        <authorList>
            <person name="Nakaew N."/>
            <person name="Lumyong S."/>
            <person name="Sloan W.T."/>
            <person name="Sungthong R."/>
        </authorList>
    </citation>
    <scope>NUCLEOTIDE SEQUENCE [LARGE SCALE GENOMIC DNA]</scope>
    <source>
        <strain evidence="3 4">DSM 40032</strain>
    </source>
</reference>
<keyword evidence="4" id="KW-1185">Reference proteome</keyword>
<dbReference type="EMBL" id="SDIF01000048">
    <property type="protein sequence ID" value="RXS65611.1"/>
    <property type="molecule type" value="Genomic_DNA"/>
</dbReference>
<keyword evidence="2" id="KW-1133">Transmembrane helix</keyword>